<dbReference type="Gene3D" id="3.40.390.10">
    <property type="entry name" value="Collagenase (Catalytic Domain)"/>
    <property type="match status" value="1"/>
</dbReference>
<name>A0ABQ2FCN1_9MICO</name>
<protein>
    <recommendedName>
        <fullName evidence="5">Matrixin family metalloprotease</fullName>
    </recommendedName>
</protein>
<dbReference type="Proteomes" id="UP000662111">
    <property type="component" value="Unassembled WGS sequence"/>
</dbReference>
<organism evidence="3 4">
    <name type="scientific">Ornithinimicrobium pekingense</name>
    <dbReference type="NCBI Taxonomy" id="384677"/>
    <lineage>
        <taxon>Bacteria</taxon>
        <taxon>Bacillati</taxon>
        <taxon>Actinomycetota</taxon>
        <taxon>Actinomycetes</taxon>
        <taxon>Micrococcales</taxon>
        <taxon>Ornithinimicrobiaceae</taxon>
        <taxon>Ornithinimicrobium</taxon>
    </lineage>
</organism>
<evidence type="ECO:0008006" key="5">
    <source>
        <dbReference type="Google" id="ProtNLM"/>
    </source>
</evidence>
<dbReference type="EMBL" id="BMLB01000004">
    <property type="protein sequence ID" value="GGK72667.1"/>
    <property type="molecule type" value="Genomic_DNA"/>
</dbReference>
<evidence type="ECO:0000256" key="1">
    <source>
        <dbReference type="SAM" id="MobiDB-lite"/>
    </source>
</evidence>
<proteinExistence type="predicted"/>
<comment type="caution">
    <text evidence="3">The sequence shown here is derived from an EMBL/GenBank/DDBJ whole genome shotgun (WGS) entry which is preliminary data.</text>
</comment>
<feature type="transmembrane region" description="Helical" evidence="2">
    <location>
        <begin position="82"/>
        <end position="101"/>
    </location>
</feature>
<sequence length="376" mass="39603">MGLFERAARRRRAEELERRLAQLDEWDRRYGLGGAPPGHPSQRPDTTWRHHSPEGVAPLRAHDPVPVRGSHRAPRRTRRRRGPLVLFLVALLLAGGVVTFAEQTTALRGWVAATGRSVLGLPGADPGLAGGATAADQQDAASGAETDAGRRWQDGLLDEVVQRWTPPAGSSFWGWEPARGVRVLPAVDPGAGGSYAFLQTQPGTDEPVGFSPCGSVPVAVNPDGAPEGWAEIVLASLGRVSAASGLDLTLVGETDEVWSDRPRELGASVLVSWADPVSVPSLEGRSAGLGGATYVEGPDGRLWHASGQVVLDTSDLTRWEQHAAVLDHELGHVLGLDHVDDDGELMAGVNTTGRVGFGPGDLAGLARVGAIRCPGE</sequence>
<keyword evidence="2" id="KW-1133">Transmembrane helix</keyword>
<dbReference type="SUPFAM" id="SSF55486">
    <property type="entry name" value="Metalloproteases ('zincins'), catalytic domain"/>
    <property type="match status" value="1"/>
</dbReference>
<keyword evidence="4" id="KW-1185">Reference proteome</keyword>
<feature type="region of interest" description="Disordered" evidence="1">
    <location>
        <begin position="29"/>
        <end position="76"/>
    </location>
</feature>
<keyword evidence="2" id="KW-0812">Transmembrane</keyword>
<dbReference type="RefSeq" id="WP_022922739.1">
    <property type="nucleotide sequence ID" value="NZ_BMLB01000004.1"/>
</dbReference>
<evidence type="ECO:0000256" key="2">
    <source>
        <dbReference type="SAM" id="Phobius"/>
    </source>
</evidence>
<gene>
    <name evidence="3" type="ORF">GCM10011509_21580</name>
</gene>
<dbReference type="InterPro" id="IPR024079">
    <property type="entry name" value="MetalloPept_cat_dom_sf"/>
</dbReference>
<keyword evidence="2" id="KW-0472">Membrane</keyword>
<accession>A0ABQ2FCN1</accession>
<reference evidence="4" key="1">
    <citation type="journal article" date="2019" name="Int. J. Syst. Evol. Microbiol.">
        <title>The Global Catalogue of Microorganisms (GCM) 10K type strain sequencing project: providing services to taxonomists for standard genome sequencing and annotation.</title>
        <authorList>
            <consortium name="The Broad Institute Genomics Platform"/>
            <consortium name="The Broad Institute Genome Sequencing Center for Infectious Disease"/>
            <person name="Wu L."/>
            <person name="Ma J."/>
        </authorList>
    </citation>
    <scope>NUCLEOTIDE SEQUENCE [LARGE SCALE GENOMIC DNA]</scope>
    <source>
        <strain evidence="4">CGMCC 1.5362</strain>
    </source>
</reference>
<evidence type="ECO:0000313" key="4">
    <source>
        <dbReference type="Proteomes" id="UP000662111"/>
    </source>
</evidence>
<evidence type="ECO:0000313" key="3">
    <source>
        <dbReference type="EMBL" id="GGK72667.1"/>
    </source>
</evidence>